<evidence type="ECO:0000256" key="4">
    <source>
        <dbReference type="ARBA" id="ARBA00023136"/>
    </source>
</evidence>
<dbReference type="Pfam" id="PF13903">
    <property type="entry name" value="Claudin_2"/>
    <property type="match status" value="1"/>
</dbReference>
<evidence type="ECO:0000256" key="5">
    <source>
        <dbReference type="SAM" id="MobiDB-lite"/>
    </source>
</evidence>
<evidence type="ECO:0000256" key="1">
    <source>
        <dbReference type="ARBA" id="ARBA00004141"/>
    </source>
</evidence>
<dbReference type="InterPro" id="IPR004031">
    <property type="entry name" value="PMP22/EMP/MP20/Claudin"/>
</dbReference>
<evidence type="ECO:0000256" key="3">
    <source>
        <dbReference type="ARBA" id="ARBA00022989"/>
    </source>
</evidence>
<feature type="transmembrane region" description="Helical" evidence="6">
    <location>
        <begin position="276"/>
        <end position="300"/>
    </location>
</feature>
<protein>
    <submittedName>
        <fullName evidence="8">Transmembrane protein 114</fullName>
    </submittedName>
</protein>
<feature type="region of interest" description="Disordered" evidence="5">
    <location>
        <begin position="65"/>
        <end position="90"/>
    </location>
</feature>
<dbReference type="PANTHER" id="PTHR20516">
    <property type="entry name" value="TRANSMEMBRANE PROTEIN 114/235 FAMILY MEMBER"/>
    <property type="match status" value="1"/>
</dbReference>
<dbReference type="PANTHER" id="PTHR20516:SF2">
    <property type="entry name" value="TRANSMEMBRANE PROTEIN 114"/>
    <property type="match status" value="1"/>
</dbReference>
<dbReference type="InterPro" id="IPR039951">
    <property type="entry name" value="TMEM114/TMEM235"/>
</dbReference>
<sequence>MVVMMMGVVLELLVVLMVMVVVVKVVLIITMVVMMPPARTGRRPGSALRARWELGPLVLCAQQGARPSAAPAPQPELREGGGGRFRSTGLRQEGPLGAGAGAASLPGALSFALLAAAIGTDFWYIIDTERLERSGSGAQNLLGVANRSQPEPLSSHSGLWRTCRVQSRCMPLMNPFWQENVTVSDSSRQLLTMHGTFVILLPLSLILMVFGGMTGFLSFLLRAPLLLRLTGILFLFGAAVTLAGISVYIAYSAAAFREALCLLQEKALLDQVDIRFGWSLALGWVSFVAELLTGAAFLAAARVLSLRGRQDQAV</sequence>
<keyword evidence="2 6" id="KW-0812">Transmembrane</keyword>
<dbReference type="Gene3D" id="1.20.140.150">
    <property type="match status" value="1"/>
</dbReference>
<keyword evidence="4 6" id="KW-0472">Membrane</keyword>
<feature type="transmembrane region" description="Helical" evidence="6">
    <location>
        <begin position="12"/>
        <end position="34"/>
    </location>
</feature>
<feature type="transmembrane region" description="Helical" evidence="6">
    <location>
        <begin position="197"/>
        <end position="221"/>
    </location>
</feature>
<keyword evidence="3 6" id="KW-1133">Transmembrane helix</keyword>
<evidence type="ECO:0000256" key="6">
    <source>
        <dbReference type="SAM" id="Phobius"/>
    </source>
</evidence>
<evidence type="ECO:0000313" key="8">
    <source>
        <dbReference type="RefSeq" id="XP_008563393.1"/>
    </source>
</evidence>
<evidence type="ECO:0000313" key="7">
    <source>
        <dbReference type="Proteomes" id="UP000694923"/>
    </source>
</evidence>
<gene>
    <name evidence="8" type="primary">TMEM114</name>
</gene>
<organism evidence="7 8">
    <name type="scientific">Galeopterus variegatus</name>
    <name type="common">Malayan flying lemur</name>
    <name type="synonym">Cynocephalus variegatus</name>
    <dbReference type="NCBI Taxonomy" id="482537"/>
    <lineage>
        <taxon>Eukaryota</taxon>
        <taxon>Metazoa</taxon>
        <taxon>Chordata</taxon>
        <taxon>Craniata</taxon>
        <taxon>Vertebrata</taxon>
        <taxon>Euteleostomi</taxon>
        <taxon>Mammalia</taxon>
        <taxon>Eutheria</taxon>
        <taxon>Euarchontoglires</taxon>
        <taxon>Dermoptera</taxon>
        <taxon>Cynocephalidae</taxon>
        <taxon>Galeopterus</taxon>
    </lineage>
</organism>
<dbReference type="Proteomes" id="UP000694923">
    <property type="component" value="Unplaced"/>
</dbReference>
<reference evidence="8" key="1">
    <citation type="submission" date="2025-08" db="UniProtKB">
        <authorList>
            <consortium name="RefSeq"/>
        </authorList>
    </citation>
    <scope>IDENTIFICATION</scope>
</reference>
<dbReference type="RefSeq" id="XP_008563393.1">
    <property type="nucleotide sequence ID" value="XM_008565171.1"/>
</dbReference>
<keyword evidence="7" id="KW-1185">Reference proteome</keyword>
<evidence type="ECO:0000256" key="2">
    <source>
        <dbReference type="ARBA" id="ARBA00022692"/>
    </source>
</evidence>
<comment type="subcellular location">
    <subcellularLocation>
        <location evidence="1">Membrane</location>
        <topology evidence="1">Multi-pass membrane protein</topology>
    </subcellularLocation>
</comment>
<dbReference type="GeneID" id="103584025"/>
<feature type="transmembrane region" description="Helical" evidence="6">
    <location>
        <begin position="96"/>
        <end position="126"/>
    </location>
</feature>
<proteinExistence type="predicted"/>
<accession>A0ABM0Q4V2</accession>
<feature type="transmembrane region" description="Helical" evidence="6">
    <location>
        <begin position="233"/>
        <end position="256"/>
    </location>
</feature>
<name>A0ABM0Q4V2_GALVR</name>